<dbReference type="SUPFAM" id="SSF48264">
    <property type="entry name" value="Cytochrome P450"/>
    <property type="match status" value="1"/>
</dbReference>
<keyword evidence="7" id="KW-1133">Transmembrane helix</keyword>
<protein>
    <recommendedName>
        <fullName evidence="10">Cytochrome P450</fullName>
    </recommendedName>
</protein>
<dbReference type="InterPro" id="IPR017972">
    <property type="entry name" value="Cyt_P450_CS"/>
</dbReference>
<dbReference type="PRINTS" id="PR00463">
    <property type="entry name" value="EP450I"/>
</dbReference>
<dbReference type="PROSITE" id="PS00086">
    <property type="entry name" value="CYTOCHROME_P450"/>
    <property type="match status" value="1"/>
</dbReference>
<feature type="transmembrane region" description="Helical" evidence="7">
    <location>
        <begin position="309"/>
        <end position="332"/>
    </location>
</feature>
<dbReference type="AlphaFoldDB" id="A0A6A6BAQ4"/>
<keyword evidence="7" id="KW-0472">Membrane</keyword>
<sequence>MASILLSLLGVIASFLVLKIYAFIKNIRLARATGLPYVLSPWIDVDDITIIVSPLLRKWNRKYLTKGQGWPKAHEEHGEVFLVVAPSGIICQVGNSGLASYVTGHRRQFTKAQKRFKVLEIFGPSLGSTDGDTWRRHQRIVLPVFGDQLNEIAWKEAARQANLLKASWSTHGTQSLDKAFYTLTVNVIAHALYGQQVDWEDDASIPSGHTMNLVGSIMGIINNLLVILVLPRWLLRLSPWQKAYKAVVENEQFMQEFLAADERRIVSGLNSGPKSVLTALAESRITNSKGRFQLGTNIKTEKALTYQEIMGNLFVFLLAGYDITALSLQYAFVVLASQKVIQDRIINEIDGLCREIAQAGQSELNYSQHFPRLRYTLAFMVNLEQFEVLRVFPIANVVSRITEEPQEIQFQPTQTTQQHDEASSPRRHILPAGTTVHINIPGIEHAARYWPQPSILEPRRWLRDNPNEWDPLAMAGDPDSTTAPIPNYAKGTFMGFNEGAHMCPGRKFAQAEFVAVVAELLRCHRVELCDDKESGVLERELRLRNGDSPVLLSPPVELRLKLVPRA</sequence>
<evidence type="ECO:0000313" key="8">
    <source>
        <dbReference type="EMBL" id="KAF2141096.1"/>
    </source>
</evidence>
<keyword evidence="6" id="KW-0560">Oxidoreductase</keyword>
<comment type="cofactor">
    <cofactor evidence="1 5">
        <name>heme</name>
        <dbReference type="ChEBI" id="CHEBI:30413"/>
    </cofactor>
</comment>
<proteinExistence type="inferred from homology"/>
<evidence type="ECO:0000256" key="3">
    <source>
        <dbReference type="ARBA" id="ARBA00022723"/>
    </source>
</evidence>
<keyword evidence="4 5" id="KW-0408">Iron</keyword>
<accession>A0A6A6BAQ4</accession>
<dbReference type="Pfam" id="PF00067">
    <property type="entry name" value="p450"/>
    <property type="match status" value="1"/>
</dbReference>
<keyword evidence="9" id="KW-1185">Reference proteome</keyword>
<dbReference type="InterPro" id="IPR050121">
    <property type="entry name" value="Cytochrome_P450_monoxygenase"/>
</dbReference>
<reference evidence="8" key="1">
    <citation type="journal article" date="2020" name="Stud. Mycol.">
        <title>101 Dothideomycetes genomes: a test case for predicting lifestyles and emergence of pathogens.</title>
        <authorList>
            <person name="Haridas S."/>
            <person name="Albert R."/>
            <person name="Binder M."/>
            <person name="Bloem J."/>
            <person name="Labutti K."/>
            <person name="Salamov A."/>
            <person name="Andreopoulos B."/>
            <person name="Baker S."/>
            <person name="Barry K."/>
            <person name="Bills G."/>
            <person name="Bluhm B."/>
            <person name="Cannon C."/>
            <person name="Castanera R."/>
            <person name="Culley D."/>
            <person name="Daum C."/>
            <person name="Ezra D."/>
            <person name="Gonzalez J."/>
            <person name="Henrissat B."/>
            <person name="Kuo A."/>
            <person name="Liang C."/>
            <person name="Lipzen A."/>
            <person name="Lutzoni F."/>
            <person name="Magnuson J."/>
            <person name="Mondo S."/>
            <person name="Nolan M."/>
            <person name="Ohm R."/>
            <person name="Pangilinan J."/>
            <person name="Park H.-J."/>
            <person name="Ramirez L."/>
            <person name="Alfaro M."/>
            <person name="Sun H."/>
            <person name="Tritt A."/>
            <person name="Yoshinaga Y."/>
            <person name="Zwiers L.-H."/>
            <person name="Turgeon B."/>
            <person name="Goodwin S."/>
            <person name="Spatafora J."/>
            <person name="Crous P."/>
            <person name="Grigoriev I."/>
        </authorList>
    </citation>
    <scope>NUCLEOTIDE SEQUENCE</scope>
    <source>
        <strain evidence="8">CBS 121167</strain>
    </source>
</reference>
<evidence type="ECO:0000313" key="9">
    <source>
        <dbReference type="Proteomes" id="UP000799438"/>
    </source>
</evidence>
<gene>
    <name evidence="8" type="ORF">K452DRAFT_309529</name>
</gene>
<dbReference type="GeneID" id="54300750"/>
<dbReference type="RefSeq" id="XP_033396809.1">
    <property type="nucleotide sequence ID" value="XM_033543253.1"/>
</dbReference>
<evidence type="ECO:0000256" key="6">
    <source>
        <dbReference type="RuleBase" id="RU000461"/>
    </source>
</evidence>
<dbReference type="PANTHER" id="PTHR24305">
    <property type="entry name" value="CYTOCHROME P450"/>
    <property type="match status" value="1"/>
</dbReference>
<keyword evidence="7" id="KW-0812">Transmembrane</keyword>
<dbReference type="GO" id="GO:0004497">
    <property type="term" value="F:monooxygenase activity"/>
    <property type="evidence" value="ECO:0007669"/>
    <property type="project" value="UniProtKB-KW"/>
</dbReference>
<dbReference type="InterPro" id="IPR002401">
    <property type="entry name" value="Cyt_P450_E_grp-I"/>
</dbReference>
<keyword evidence="5 6" id="KW-0349">Heme</keyword>
<dbReference type="Proteomes" id="UP000799438">
    <property type="component" value="Unassembled WGS sequence"/>
</dbReference>
<keyword evidence="3 5" id="KW-0479">Metal-binding</keyword>
<dbReference type="InterPro" id="IPR036396">
    <property type="entry name" value="Cyt_P450_sf"/>
</dbReference>
<dbReference type="Gene3D" id="1.10.630.10">
    <property type="entry name" value="Cytochrome P450"/>
    <property type="match status" value="1"/>
</dbReference>
<dbReference type="GO" id="GO:0016705">
    <property type="term" value="F:oxidoreductase activity, acting on paired donors, with incorporation or reduction of molecular oxygen"/>
    <property type="evidence" value="ECO:0007669"/>
    <property type="project" value="InterPro"/>
</dbReference>
<comment type="similarity">
    <text evidence="2 6">Belongs to the cytochrome P450 family.</text>
</comment>
<dbReference type="InterPro" id="IPR001128">
    <property type="entry name" value="Cyt_P450"/>
</dbReference>
<dbReference type="GO" id="GO:0005506">
    <property type="term" value="F:iron ion binding"/>
    <property type="evidence" value="ECO:0007669"/>
    <property type="project" value="InterPro"/>
</dbReference>
<dbReference type="OrthoDB" id="1470350at2759"/>
<dbReference type="PANTHER" id="PTHR24305:SF166">
    <property type="entry name" value="CYTOCHROME P450 12A4, MITOCHONDRIAL-RELATED"/>
    <property type="match status" value="1"/>
</dbReference>
<evidence type="ECO:0000256" key="4">
    <source>
        <dbReference type="ARBA" id="ARBA00023004"/>
    </source>
</evidence>
<name>A0A6A6BAQ4_9PEZI</name>
<evidence type="ECO:0000256" key="7">
    <source>
        <dbReference type="SAM" id="Phobius"/>
    </source>
</evidence>
<dbReference type="EMBL" id="ML995488">
    <property type="protein sequence ID" value="KAF2141096.1"/>
    <property type="molecule type" value="Genomic_DNA"/>
</dbReference>
<evidence type="ECO:0000256" key="5">
    <source>
        <dbReference type="PIRSR" id="PIRSR602401-1"/>
    </source>
</evidence>
<dbReference type="GO" id="GO:0020037">
    <property type="term" value="F:heme binding"/>
    <property type="evidence" value="ECO:0007669"/>
    <property type="project" value="InterPro"/>
</dbReference>
<feature type="binding site" description="axial binding residue" evidence="5">
    <location>
        <position position="503"/>
    </location>
    <ligand>
        <name>heme</name>
        <dbReference type="ChEBI" id="CHEBI:30413"/>
    </ligand>
    <ligandPart>
        <name>Fe</name>
        <dbReference type="ChEBI" id="CHEBI:18248"/>
    </ligandPart>
</feature>
<evidence type="ECO:0000256" key="1">
    <source>
        <dbReference type="ARBA" id="ARBA00001971"/>
    </source>
</evidence>
<keyword evidence="6" id="KW-0503">Monooxygenase</keyword>
<feature type="transmembrane region" description="Helical" evidence="7">
    <location>
        <begin position="213"/>
        <end position="235"/>
    </location>
</feature>
<organism evidence="8 9">
    <name type="scientific">Aplosporella prunicola CBS 121167</name>
    <dbReference type="NCBI Taxonomy" id="1176127"/>
    <lineage>
        <taxon>Eukaryota</taxon>
        <taxon>Fungi</taxon>
        <taxon>Dikarya</taxon>
        <taxon>Ascomycota</taxon>
        <taxon>Pezizomycotina</taxon>
        <taxon>Dothideomycetes</taxon>
        <taxon>Dothideomycetes incertae sedis</taxon>
        <taxon>Botryosphaeriales</taxon>
        <taxon>Aplosporellaceae</taxon>
        <taxon>Aplosporella</taxon>
    </lineage>
</organism>
<evidence type="ECO:0008006" key="10">
    <source>
        <dbReference type="Google" id="ProtNLM"/>
    </source>
</evidence>
<evidence type="ECO:0000256" key="2">
    <source>
        <dbReference type="ARBA" id="ARBA00010617"/>
    </source>
</evidence>